<evidence type="ECO:0000313" key="8">
    <source>
        <dbReference type="EMBL" id="PKS05634.1"/>
    </source>
</evidence>
<protein>
    <recommendedName>
        <fullName evidence="10">FAD/NAD(P)-binding domain-containing protein</fullName>
    </recommendedName>
</protein>
<dbReference type="Pfam" id="PF00743">
    <property type="entry name" value="FMO-like"/>
    <property type="match status" value="1"/>
</dbReference>
<organism evidence="8 9">
    <name type="scientific">Lomentospora prolificans</name>
    <dbReference type="NCBI Taxonomy" id="41688"/>
    <lineage>
        <taxon>Eukaryota</taxon>
        <taxon>Fungi</taxon>
        <taxon>Dikarya</taxon>
        <taxon>Ascomycota</taxon>
        <taxon>Pezizomycotina</taxon>
        <taxon>Sordariomycetes</taxon>
        <taxon>Hypocreomycetidae</taxon>
        <taxon>Microascales</taxon>
        <taxon>Microascaceae</taxon>
        <taxon>Lomentospora</taxon>
    </lineage>
</organism>
<dbReference type="OrthoDB" id="66881at2759"/>
<evidence type="ECO:0000256" key="7">
    <source>
        <dbReference type="ARBA" id="ARBA00023033"/>
    </source>
</evidence>
<sequence length="566" mass="64425">MREEIINEAKKFNTTLNDYAVTPQAVKSGPYADNLEVDALIVGAGFAGIFMLKTLRDRGMKAVIYEAGNDIGGTWRWNCYPGAAVDSEIPEYEFSFPEVWKTWNWSSNYPDYKELRAYFDHVDKVLNIKQDCAFNTVVTGAKFDTTSGRWRVQTADGRTTKAKYLILGTGFSAKRYFPAWPGMDKFKGVIHHSSFWPDQDVDVRGKRCAVIGTGASGVQIVQAWGPTAGSVKVFQRTPNLAVPMRRKYYTEEEQNRKKVFYPELFRYREKNFAGFHYDWYEKNTFDDTPEEREALYERVWGEGGFRFWVGLYKDNLFNPEANKESYKFWAKKTRARIDDPRLKDLLAPLEMPHYFGVKRPCLESTYYEQFNRPTVDLVDIKDNPIREFTETGITLEDGTHYEFDVIAVATGFDVVTGVMTQLGLESINGTKLEDEWAPGASTYLGLTVNGYPNMFHLYGAHAPTLFSNGPSTIEVQGRWIADCIAKMEMNQIQYINPKLDACKAWKDQLVNQTNATLFPTTRSTYMGGSIPGKVFEPVCYVGGIPQYAVEIRQALDSMGGFEIVKA</sequence>
<dbReference type="PANTHER" id="PTHR43098">
    <property type="entry name" value="L-ORNITHINE N(5)-MONOOXYGENASE-RELATED"/>
    <property type="match status" value="1"/>
</dbReference>
<dbReference type="InterPro" id="IPR020946">
    <property type="entry name" value="Flavin_mOase-like"/>
</dbReference>
<accession>A0A2N3MZL8</accession>
<keyword evidence="4" id="KW-0274">FAD</keyword>
<evidence type="ECO:0000256" key="1">
    <source>
        <dbReference type="ARBA" id="ARBA00001974"/>
    </source>
</evidence>
<dbReference type="AlphaFoldDB" id="A0A2N3MZL8"/>
<keyword evidence="5" id="KW-0521">NADP</keyword>
<comment type="cofactor">
    <cofactor evidence="1">
        <name>FAD</name>
        <dbReference type="ChEBI" id="CHEBI:57692"/>
    </cofactor>
</comment>
<dbReference type="InParanoid" id="A0A2N3MZL8"/>
<evidence type="ECO:0000313" key="9">
    <source>
        <dbReference type="Proteomes" id="UP000233524"/>
    </source>
</evidence>
<keyword evidence="9" id="KW-1185">Reference proteome</keyword>
<gene>
    <name evidence="8" type="ORF">jhhlp_008153</name>
</gene>
<evidence type="ECO:0000256" key="2">
    <source>
        <dbReference type="ARBA" id="ARBA00010139"/>
    </source>
</evidence>
<dbReference type="PANTHER" id="PTHR43098:SF3">
    <property type="entry name" value="L-ORNITHINE N(5)-MONOOXYGENASE-RELATED"/>
    <property type="match status" value="1"/>
</dbReference>
<dbReference type="GO" id="GO:0050661">
    <property type="term" value="F:NADP binding"/>
    <property type="evidence" value="ECO:0007669"/>
    <property type="project" value="InterPro"/>
</dbReference>
<dbReference type="Proteomes" id="UP000233524">
    <property type="component" value="Unassembled WGS sequence"/>
</dbReference>
<dbReference type="SUPFAM" id="SSF51905">
    <property type="entry name" value="FAD/NAD(P)-binding domain"/>
    <property type="match status" value="2"/>
</dbReference>
<dbReference type="Gene3D" id="3.50.50.60">
    <property type="entry name" value="FAD/NAD(P)-binding domain"/>
    <property type="match status" value="2"/>
</dbReference>
<dbReference type="VEuPathDB" id="FungiDB:jhhlp_008153"/>
<dbReference type="GO" id="GO:0050660">
    <property type="term" value="F:flavin adenine dinucleotide binding"/>
    <property type="evidence" value="ECO:0007669"/>
    <property type="project" value="InterPro"/>
</dbReference>
<keyword evidence="7" id="KW-0503">Monooxygenase</keyword>
<name>A0A2N3MZL8_9PEZI</name>
<evidence type="ECO:0008006" key="10">
    <source>
        <dbReference type="Google" id="ProtNLM"/>
    </source>
</evidence>
<comment type="similarity">
    <text evidence="2">Belongs to the FAD-binding monooxygenase family.</text>
</comment>
<evidence type="ECO:0000256" key="3">
    <source>
        <dbReference type="ARBA" id="ARBA00022630"/>
    </source>
</evidence>
<evidence type="ECO:0000256" key="6">
    <source>
        <dbReference type="ARBA" id="ARBA00023002"/>
    </source>
</evidence>
<proteinExistence type="inferred from homology"/>
<evidence type="ECO:0000256" key="5">
    <source>
        <dbReference type="ARBA" id="ARBA00022857"/>
    </source>
</evidence>
<keyword evidence="3" id="KW-0285">Flavoprotein</keyword>
<dbReference type="GO" id="GO:0004499">
    <property type="term" value="F:N,N-dimethylaniline monooxygenase activity"/>
    <property type="evidence" value="ECO:0007669"/>
    <property type="project" value="InterPro"/>
</dbReference>
<reference evidence="8 9" key="1">
    <citation type="journal article" date="2017" name="G3 (Bethesda)">
        <title>First Draft Genome Sequence of the Pathogenic Fungus Lomentospora prolificans (Formerly Scedosporium prolificans).</title>
        <authorList>
            <person name="Luo R."/>
            <person name="Zimin A."/>
            <person name="Workman R."/>
            <person name="Fan Y."/>
            <person name="Pertea G."/>
            <person name="Grossman N."/>
            <person name="Wear M.P."/>
            <person name="Jia B."/>
            <person name="Miller H."/>
            <person name="Casadevall A."/>
            <person name="Timp W."/>
            <person name="Zhang S.X."/>
            <person name="Salzberg S.L."/>
        </authorList>
    </citation>
    <scope>NUCLEOTIDE SEQUENCE [LARGE SCALE GENOMIC DNA]</scope>
    <source>
        <strain evidence="8 9">JHH-5317</strain>
    </source>
</reference>
<dbReference type="STRING" id="41688.A0A2N3MZL8"/>
<keyword evidence="6" id="KW-0560">Oxidoreductase</keyword>
<dbReference type="InterPro" id="IPR036188">
    <property type="entry name" value="FAD/NAD-bd_sf"/>
</dbReference>
<dbReference type="PRINTS" id="PR00411">
    <property type="entry name" value="PNDRDTASEI"/>
</dbReference>
<dbReference type="EMBL" id="NLAX01001584">
    <property type="protein sequence ID" value="PKS05634.1"/>
    <property type="molecule type" value="Genomic_DNA"/>
</dbReference>
<dbReference type="InterPro" id="IPR050775">
    <property type="entry name" value="FAD-binding_Monooxygenases"/>
</dbReference>
<comment type="caution">
    <text evidence="8">The sequence shown here is derived from an EMBL/GenBank/DDBJ whole genome shotgun (WGS) entry which is preliminary data.</text>
</comment>
<evidence type="ECO:0000256" key="4">
    <source>
        <dbReference type="ARBA" id="ARBA00022827"/>
    </source>
</evidence>